<protein>
    <submittedName>
        <fullName evidence="7">Two-component system sensor histidine kinase DesK</fullName>
        <ecNumber evidence="7">2.7.13.3</ecNumber>
    </submittedName>
</protein>
<accession>A0A7X0CGD3</accession>
<feature type="coiled-coil region" evidence="4">
    <location>
        <begin position="207"/>
        <end position="234"/>
    </location>
</feature>
<dbReference type="GO" id="GO:0000155">
    <property type="term" value="F:phosphorelay sensor kinase activity"/>
    <property type="evidence" value="ECO:0007669"/>
    <property type="project" value="InterPro"/>
</dbReference>
<name>A0A7X0CGD3_9BURK</name>
<dbReference type="Proteomes" id="UP000540787">
    <property type="component" value="Unassembled WGS sequence"/>
</dbReference>
<evidence type="ECO:0000256" key="1">
    <source>
        <dbReference type="ARBA" id="ARBA00022679"/>
    </source>
</evidence>
<keyword evidence="3" id="KW-0902">Two-component regulatory system</keyword>
<dbReference type="CDD" id="cd16917">
    <property type="entry name" value="HATPase_UhpB-NarQ-NarX-like"/>
    <property type="match status" value="1"/>
</dbReference>
<keyword evidence="1 7" id="KW-0808">Transferase</keyword>
<evidence type="ECO:0000256" key="2">
    <source>
        <dbReference type="ARBA" id="ARBA00022777"/>
    </source>
</evidence>
<dbReference type="InterPro" id="IPR050482">
    <property type="entry name" value="Sensor_HK_TwoCompSys"/>
</dbReference>
<dbReference type="InterPro" id="IPR036890">
    <property type="entry name" value="HATPase_C_sf"/>
</dbReference>
<dbReference type="Pfam" id="PF07730">
    <property type="entry name" value="HisKA_3"/>
    <property type="match status" value="1"/>
</dbReference>
<keyword evidence="5" id="KW-1133">Transmembrane helix</keyword>
<dbReference type="Gene3D" id="1.20.5.1930">
    <property type="match status" value="1"/>
</dbReference>
<feature type="transmembrane region" description="Helical" evidence="5">
    <location>
        <begin position="113"/>
        <end position="130"/>
    </location>
</feature>
<sequence length="373" mass="40193">MTTTFRQVLARPWMPADYGALQYTWLLSLGYLFWKFYYVRPGVVEAALLALTIILFVPLYCASFWPRGWRVGACVAATCLIGAAWAPWNPGAACFFIFACAMCARIPGTARPVCAMLGVIAGGAVVALLIPQMQMVFLLPILMAGMPVGLSCIMDARLRTSRTLLMRKQEEVEHMARIAERERISRDLHDLLGHSLSMIALKAELARKLARRDLAACEREIADIETNARGALAEVRAAVTGFRHGGLVQALASARASLLAADVLLDERIERIDLAPAAEHVVALAVREAVTNIVRHAGASHCTLSLVQEQQDGQTHAVLRVLDDGKLRSTDGLQQGNGLAGMRERVAALGGRLSLQAGAGLALELHVPAGASA</sequence>
<keyword evidence="4" id="KW-0175">Coiled coil</keyword>
<evidence type="ECO:0000256" key="4">
    <source>
        <dbReference type="SAM" id="Coils"/>
    </source>
</evidence>
<evidence type="ECO:0000313" key="8">
    <source>
        <dbReference type="Proteomes" id="UP000540787"/>
    </source>
</evidence>
<evidence type="ECO:0000259" key="6">
    <source>
        <dbReference type="Pfam" id="PF07730"/>
    </source>
</evidence>
<keyword evidence="5" id="KW-0472">Membrane</keyword>
<dbReference type="InterPro" id="IPR011712">
    <property type="entry name" value="Sig_transdc_His_kin_sub3_dim/P"/>
</dbReference>
<feature type="domain" description="Signal transduction histidine kinase subgroup 3 dimerisation and phosphoacceptor" evidence="6">
    <location>
        <begin position="180"/>
        <end position="246"/>
    </location>
</feature>
<dbReference type="EMBL" id="JACHBX010000005">
    <property type="protein sequence ID" value="MBB6135957.1"/>
    <property type="molecule type" value="Genomic_DNA"/>
</dbReference>
<dbReference type="GO" id="GO:0046983">
    <property type="term" value="F:protein dimerization activity"/>
    <property type="evidence" value="ECO:0007669"/>
    <property type="project" value="InterPro"/>
</dbReference>
<evidence type="ECO:0000313" key="7">
    <source>
        <dbReference type="EMBL" id="MBB6135957.1"/>
    </source>
</evidence>
<evidence type="ECO:0000256" key="5">
    <source>
        <dbReference type="SAM" id="Phobius"/>
    </source>
</evidence>
<keyword evidence="5" id="KW-0812">Transmembrane</keyword>
<feature type="transmembrane region" description="Helical" evidence="5">
    <location>
        <begin position="20"/>
        <end position="39"/>
    </location>
</feature>
<proteinExistence type="predicted"/>
<dbReference type="GO" id="GO:0016020">
    <property type="term" value="C:membrane"/>
    <property type="evidence" value="ECO:0007669"/>
    <property type="project" value="InterPro"/>
</dbReference>
<dbReference type="AlphaFoldDB" id="A0A7X0CGD3"/>
<organism evidence="7 8">
    <name type="scientific">Massilia aurea</name>
    <dbReference type="NCBI Taxonomy" id="373040"/>
    <lineage>
        <taxon>Bacteria</taxon>
        <taxon>Pseudomonadati</taxon>
        <taxon>Pseudomonadota</taxon>
        <taxon>Betaproteobacteria</taxon>
        <taxon>Burkholderiales</taxon>
        <taxon>Oxalobacteraceae</taxon>
        <taxon>Telluria group</taxon>
        <taxon>Massilia</taxon>
    </lineage>
</organism>
<reference evidence="7 8" key="1">
    <citation type="submission" date="2020-08" db="EMBL/GenBank/DDBJ databases">
        <title>The Agave Microbiome: Exploring the role of microbial communities in plant adaptations to desert environments.</title>
        <authorList>
            <person name="Partida-Martinez L.P."/>
        </authorList>
    </citation>
    <scope>NUCLEOTIDE SEQUENCE [LARGE SCALE GENOMIC DNA]</scope>
    <source>
        <strain evidence="7 8">AT3.2</strain>
    </source>
</reference>
<gene>
    <name evidence="7" type="ORF">HD842_004134</name>
</gene>
<dbReference type="PANTHER" id="PTHR24421:SF63">
    <property type="entry name" value="SENSOR HISTIDINE KINASE DESK"/>
    <property type="match status" value="1"/>
</dbReference>
<dbReference type="SUPFAM" id="SSF55874">
    <property type="entry name" value="ATPase domain of HSP90 chaperone/DNA topoisomerase II/histidine kinase"/>
    <property type="match status" value="1"/>
</dbReference>
<keyword evidence="2 7" id="KW-0418">Kinase</keyword>
<evidence type="ECO:0000256" key="3">
    <source>
        <dbReference type="ARBA" id="ARBA00023012"/>
    </source>
</evidence>
<dbReference type="Gene3D" id="3.30.565.10">
    <property type="entry name" value="Histidine kinase-like ATPase, C-terminal domain"/>
    <property type="match status" value="1"/>
</dbReference>
<dbReference type="RefSeq" id="WP_183556809.1">
    <property type="nucleotide sequence ID" value="NZ_JACHBX010000005.1"/>
</dbReference>
<dbReference type="EC" id="2.7.13.3" evidence="7"/>
<comment type="caution">
    <text evidence="7">The sequence shown here is derived from an EMBL/GenBank/DDBJ whole genome shotgun (WGS) entry which is preliminary data.</text>
</comment>
<dbReference type="PANTHER" id="PTHR24421">
    <property type="entry name" value="NITRATE/NITRITE SENSOR PROTEIN NARX-RELATED"/>
    <property type="match status" value="1"/>
</dbReference>
<keyword evidence="8" id="KW-1185">Reference proteome</keyword>
<feature type="transmembrane region" description="Helical" evidence="5">
    <location>
        <begin position="136"/>
        <end position="158"/>
    </location>
</feature>
<feature type="transmembrane region" description="Helical" evidence="5">
    <location>
        <begin position="46"/>
        <end position="65"/>
    </location>
</feature>